<dbReference type="GeneID" id="10503661"/>
<dbReference type="InParanoid" id="F0ZFQ7"/>
<dbReference type="eggNOG" id="ENOG502RHM0">
    <property type="taxonomic scope" value="Eukaryota"/>
</dbReference>
<feature type="transmembrane region" description="Helical" evidence="2">
    <location>
        <begin position="82"/>
        <end position="105"/>
    </location>
</feature>
<dbReference type="AlphaFoldDB" id="F0ZFQ7"/>
<evidence type="ECO:0000313" key="3">
    <source>
        <dbReference type="EMBL" id="EGC37197.1"/>
    </source>
</evidence>
<feature type="compositionally biased region" description="Low complexity" evidence="1">
    <location>
        <begin position="10"/>
        <end position="26"/>
    </location>
</feature>
<dbReference type="EMBL" id="GL871005">
    <property type="protein sequence ID" value="EGC37197.1"/>
    <property type="molecule type" value="Genomic_DNA"/>
</dbReference>
<dbReference type="KEGG" id="dpp:DICPUDRAFT_87062"/>
<feature type="transmembrane region" description="Helical" evidence="2">
    <location>
        <begin position="111"/>
        <end position="130"/>
    </location>
</feature>
<dbReference type="InterPro" id="IPR033579">
    <property type="entry name" value="TMEM128"/>
</dbReference>
<keyword evidence="4" id="KW-1185">Reference proteome</keyword>
<evidence type="ECO:0000256" key="2">
    <source>
        <dbReference type="SAM" id="Phobius"/>
    </source>
</evidence>
<feature type="transmembrane region" description="Helical" evidence="2">
    <location>
        <begin position="151"/>
        <end position="171"/>
    </location>
</feature>
<dbReference type="Pfam" id="PF20479">
    <property type="entry name" value="TMEM128"/>
    <property type="match status" value="1"/>
</dbReference>
<keyword evidence="2" id="KW-0472">Membrane</keyword>
<keyword evidence="2" id="KW-0812">Transmembrane</keyword>
<evidence type="ECO:0000313" key="4">
    <source>
        <dbReference type="Proteomes" id="UP000001064"/>
    </source>
</evidence>
<evidence type="ECO:0000256" key="1">
    <source>
        <dbReference type="SAM" id="MobiDB-lite"/>
    </source>
</evidence>
<organism evidence="3 4">
    <name type="scientific">Dictyostelium purpureum</name>
    <name type="common">Slime mold</name>
    <dbReference type="NCBI Taxonomy" id="5786"/>
    <lineage>
        <taxon>Eukaryota</taxon>
        <taxon>Amoebozoa</taxon>
        <taxon>Evosea</taxon>
        <taxon>Eumycetozoa</taxon>
        <taxon>Dictyostelia</taxon>
        <taxon>Dictyosteliales</taxon>
        <taxon>Dictyosteliaceae</taxon>
        <taxon>Dictyostelium</taxon>
    </lineage>
</organism>
<sequence>MVKQRKPTKVNNNNNSNNSNSSNSKINNEENENLNVNNKNEIFQNIDNIFKEFEAEQVEQPRPYNRFWDHPVTKKVIRVLEYIFWLSFGSITAYKTDLINVILYSSDVNRFYFNISILGLVGFIILYVYCAYFSKVEDKRANTDWEKLHPLVIPAATICLVIFTICAIIGFWNVWGFLTPIFLLIYFCSISYLI</sequence>
<feature type="transmembrane region" description="Helical" evidence="2">
    <location>
        <begin position="177"/>
        <end position="193"/>
    </location>
</feature>
<dbReference type="OrthoDB" id="58903at2759"/>
<gene>
    <name evidence="3" type="ORF">DICPUDRAFT_87062</name>
</gene>
<dbReference type="Proteomes" id="UP000001064">
    <property type="component" value="Unassembled WGS sequence"/>
</dbReference>
<dbReference type="RefSeq" id="XP_003286248.1">
    <property type="nucleotide sequence ID" value="XM_003286200.1"/>
</dbReference>
<accession>F0ZFQ7</accession>
<proteinExistence type="predicted"/>
<evidence type="ECO:0008006" key="5">
    <source>
        <dbReference type="Google" id="ProtNLM"/>
    </source>
</evidence>
<dbReference type="OMA" id="PYATICL"/>
<name>F0ZFQ7_DICPU</name>
<dbReference type="VEuPathDB" id="AmoebaDB:DICPUDRAFT_87062"/>
<feature type="region of interest" description="Disordered" evidence="1">
    <location>
        <begin position="1"/>
        <end position="29"/>
    </location>
</feature>
<dbReference type="PANTHER" id="PTHR31134">
    <property type="entry name" value="TRANSMEMBRANE PROTEIN 128"/>
    <property type="match status" value="1"/>
</dbReference>
<protein>
    <recommendedName>
        <fullName evidence="5">Transmembrane protein</fullName>
    </recommendedName>
</protein>
<keyword evidence="2" id="KW-1133">Transmembrane helix</keyword>
<reference evidence="4" key="1">
    <citation type="journal article" date="2011" name="Genome Biol.">
        <title>Comparative genomics of the social amoebae Dictyostelium discoideum and Dictyostelium purpureum.</title>
        <authorList>
            <consortium name="US DOE Joint Genome Institute (JGI-PGF)"/>
            <person name="Sucgang R."/>
            <person name="Kuo A."/>
            <person name="Tian X."/>
            <person name="Salerno W."/>
            <person name="Parikh A."/>
            <person name="Feasley C.L."/>
            <person name="Dalin E."/>
            <person name="Tu H."/>
            <person name="Huang E."/>
            <person name="Barry K."/>
            <person name="Lindquist E."/>
            <person name="Shapiro H."/>
            <person name="Bruce D."/>
            <person name="Schmutz J."/>
            <person name="Salamov A."/>
            <person name="Fey P."/>
            <person name="Gaudet P."/>
            <person name="Anjard C."/>
            <person name="Babu M.M."/>
            <person name="Basu S."/>
            <person name="Bushmanova Y."/>
            <person name="van der Wel H."/>
            <person name="Katoh-Kurasawa M."/>
            <person name="Dinh C."/>
            <person name="Coutinho P.M."/>
            <person name="Saito T."/>
            <person name="Elias M."/>
            <person name="Schaap P."/>
            <person name="Kay R.R."/>
            <person name="Henrissat B."/>
            <person name="Eichinger L."/>
            <person name="Rivero F."/>
            <person name="Putnam N.H."/>
            <person name="West C.M."/>
            <person name="Loomis W.F."/>
            <person name="Chisholm R.L."/>
            <person name="Shaulsky G."/>
            <person name="Strassmann J.E."/>
            <person name="Queller D.C."/>
            <person name="Kuspa A."/>
            <person name="Grigoriev I.V."/>
        </authorList>
    </citation>
    <scope>NUCLEOTIDE SEQUENCE [LARGE SCALE GENOMIC DNA]</scope>
    <source>
        <strain evidence="4">QSDP1</strain>
    </source>
</reference>
<dbReference type="PANTHER" id="PTHR31134:SF1">
    <property type="entry name" value="TRANSMEMBRANE PROTEIN 128"/>
    <property type="match status" value="1"/>
</dbReference>